<evidence type="ECO:0000256" key="1">
    <source>
        <dbReference type="PROSITE-ProRule" id="PRU00042"/>
    </source>
</evidence>
<evidence type="ECO:0000259" key="3">
    <source>
        <dbReference type="PROSITE" id="PS50157"/>
    </source>
</evidence>
<accession>A0AAV6WQ52</accession>
<sequence>MKAQGDNVNEVGGVKSKKRKRDSSLRICDPEAIIDPNFPSKDNESNSTINNDLMNVEQLEGIKCGVQHELLMNGDKLKGAKCNTEIQKNCATGGGAESGMELEEREIEVEKDEELEEGEIEVQNDEQLEEGEIEQLEGEIKKTTREKTFATFVTGVSLLIKHSEATDLVTTSSRSALSTPMKTREPNQEQQLINEENSLHLCNICNKNFPSGQALRGHKRCYAYQGACPSSSHMVKMKRVLKRHRKWSFLILTRCQTRKMKMYNDKNL</sequence>
<keyword evidence="1" id="KW-0479">Metal-binding</keyword>
<dbReference type="InterPro" id="IPR013087">
    <property type="entry name" value="Znf_C2H2_type"/>
</dbReference>
<organism evidence="4 5">
    <name type="scientific">Buddleja alternifolia</name>
    <dbReference type="NCBI Taxonomy" id="168488"/>
    <lineage>
        <taxon>Eukaryota</taxon>
        <taxon>Viridiplantae</taxon>
        <taxon>Streptophyta</taxon>
        <taxon>Embryophyta</taxon>
        <taxon>Tracheophyta</taxon>
        <taxon>Spermatophyta</taxon>
        <taxon>Magnoliopsida</taxon>
        <taxon>eudicotyledons</taxon>
        <taxon>Gunneridae</taxon>
        <taxon>Pentapetalae</taxon>
        <taxon>asterids</taxon>
        <taxon>lamiids</taxon>
        <taxon>Lamiales</taxon>
        <taxon>Scrophulariaceae</taxon>
        <taxon>Buddlejeae</taxon>
        <taxon>Buddleja</taxon>
    </lineage>
</organism>
<evidence type="ECO:0000313" key="4">
    <source>
        <dbReference type="EMBL" id="KAG8371045.1"/>
    </source>
</evidence>
<reference evidence="4" key="1">
    <citation type="submission" date="2019-10" db="EMBL/GenBank/DDBJ databases">
        <authorList>
            <person name="Zhang R."/>
            <person name="Pan Y."/>
            <person name="Wang J."/>
            <person name="Ma R."/>
            <person name="Yu S."/>
        </authorList>
    </citation>
    <scope>NUCLEOTIDE SEQUENCE</scope>
    <source>
        <strain evidence="4">LA-IB0</strain>
        <tissue evidence="4">Leaf</tissue>
    </source>
</reference>
<dbReference type="GO" id="GO:0008270">
    <property type="term" value="F:zinc ion binding"/>
    <property type="evidence" value="ECO:0007669"/>
    <property type="project" value="UniProtKB-KW"/>
</dbReference>
<gene>
    <name evidence="4" type="ORF">BUALT_Bualt13G0046100</name>
</gene>
<feature type="region of interest" description="Disordered" evidence="2">
    <location>
        <begin position="1"/>
        <end position="46"/>
    </location>
</feature>
<feature type="domain" description="C2H2-type" evidence="3">
    <location>
        <begin position="200"/>
        <end position="229"/>
    </location>
</feature>
<dbReference type="AlphaFoldDB" id="A0AAV6WQ52"/>
<keyword evidence="5" id="KW-1185">Reference proteome</keyword>
<comment type="caution">
    <text evidence="4">The sequence shown here is derived from an EMBL/GenBank/DDBJ whole genome shotgun (WGS) entry which is preliminary data.</text>
</comment>
<name>A0AAV6WQ52_9LAMI</name>
<dbReference type="EMBL" id="WHWC01000013">
    <property type="protein sequence ID" value="KAG8371045.1"/>
    <property type="molecule type" value="Genomic_DNA"/>
</dbReference>
<keyword evidence="1" id="KW-0862">Zinc</keyword>
<dbReference type="PROSITE" id="PS50157">
    <property type="entry name" value="ZINC_FINGER_C2H2_2"/>
    <property type="match status" value="1"/>
</dbReference>
<dbReference type="Proteomes" id="UP000826271">
    <property type="component" value="Unassembled WGS sequence"/>
</dbReference>
<dbReference type="Pfam" id="PF13912">
    <property type="entry name" value="zf-C2H2_6"/>
    <property type="match status" value="1"/>
</dbReference>
<proteinExistence type="predicted"/>
<evidence type="ECO:0000313" key="5">
    <source>
        <dbReference type="Proteomes" id="UP000826271"/>
    </source>
</evidence>
<evidence type="ECO:0000256" key="2">
    <source>
        <dbReference type="SAM" id="MobiDB-lite"/>
    </source>
</evidence>
<protein>
    <recommendedName>
        <fullName evidence="3">C2H2-type domain-containing protein</fullName>
    </recommendedName>
</protein>
<keyword evidence="1" id="KW-0863">Zinc-finger</keyword>